<evidence type="ECO:0000313" key="1">
    <source>
        <dbReference type="EMBL" id="MTV75346.1"/>
    </source>
</evidence>
<dbReference type="EMBL" id="WNHQ01002044">
    <property type="protein sequence ID" value="MTV75346.1"/>
    <property type="molecule type" value="Genomic_DNA"/>
</dbReference>
<protein>
    <submittedName>
        <fullName evidence="1">YhcH/YjgK/YiaL family protein</fullName>
    </submittedName>
</protein>
<dbReference type="AlphaFoldDB" id="A0A6G2DFJ9"/>
<sequence>VQLRAGECLITFPEDLHQPKVRINDEPVKKVVFKVAIS</sequence>
<proteinExistence type="predicted"/>
<dbReference type="Pfam" id="PF04074">
    <property type="entry name" value="DUF386"/>
    <property type="match status" value="1"/>
</dbReference>
<dbReference type="InterPro" id="IPR037012">
    <property type="entry name" value="NanQ/TabA/YiaL_sf"/>
</dbReference>
<dbReference type="InterPro" id="IPR004375">
    <property type="entry name" value="NanQ/TabA/YiaL"/>
</dbReference>
<organism evidence="1 2">
    <name type="scientific">Streptococcus pneumoniae</name>
    <dbReference type="NCBI Taxonomy" id="1313"/>
    <lineage>
        <taxon>Bacteria</taxon>
        <taxon>Bacillati</taxon>
        <taxon>Bacillota</taxon>
        <taxon>Bacilli</taxon>
        <taxon>Lactobacillales</taxon>
        <taxon>Streptococcaceae</taxon>
        <taxon>Streptococcus</taxon>
    </lineage>
</organism>
<evidence type="ECO:0000313" key="2">
    <source>
        <dbReference type="Proteomes" id="UP000483094"/>
    </source>
</evidence>
<comment type="caution">
    <text evidence="1">The sequence shown here is derived from an EMBL/GenBank/DDBJ whole genome shotgun (WGS) entry which is preliminary data.</text>
</comment>
<dbReference type="SUPFAM" id="SSF51197">
    <property type="entry name" value="Clavaminate synthase-like"/>
    <property type="match status" value="1"/>
</dbReference>
<name>A0A6G2DFJ9_STREE</name>
<dbReference type="Gene3D" id="2.60.120.370">
    <property type="entry name" value="YhcH/YjgK/YiaL"/>
    <property type="match status" value="1"/>
</dbReference>
<reference evidence="1 2" key="1">
    <citation type="submission" date="2019-11" db="EMBL/GenBank/DDBJ databases">
        <title>Growth characteristics of pneumococcus vary with the chemical composition of the capsule and with environmental conditions.</title>
        <authorList>
            <person name="Tothpal A."/>
            <person name="Desobry K."/>
            <person name="Joshi S."/>
            <person name="Wyllie A.L."/>
            <person name="Weinberger D.M."/>
        </authorList>
    </citation>
    <scope>NUCLEOTIDE SEQUENCE [LARGE SCALE GENOMIC DNA]</scope>
    <source>
        <strain evidence="2">pnumococcus19F</strain>
    </source>
</reference>
<dbReference type="Proteomes" id="UP000483094">
    <property type="component" value="Unassembled WGS sequence"/>
</dbReference>
<feature type="non-terminal residue" evidence="1">
    <location>
        <position position="1"/>
    </location>
</feature>
<gene>
    <name evidence="1" type="ORF">GM540_15515</name>
</gene>
<dbReference type="NCBIfam" id="TIGR00022">
    <property type="entry name" value="YhcH/YjgK/YiaL family protein"/>
    <property type="match status" value="1"/>
</dbReference>
<accession>A0A6G2DFJ9</accession>